<evidence type="ECO:0000313" key="8">
    <source>
        <dbReference type="EMBL" id="NKY99199.1"/>
    </source>
</evidence>
<feature type="region of interest" description="Disordered" evidence="6">
    <location>
        <begin position="71"/>
        <end position="139"/>
    </location>
</feature>
<feature type="compositionally biased region" description="Low complexity" evidence="6">
    <location>
        <begin position="101"/>
        <end position="111"/>
    </location>
</feature>
<dbReference type="GO" id="GO:0003677">
    <property type="term" value="F:DNA binding"/>
    <property type="evidence" value="ECO:0007669"/>
    <property type="project" value="UniProtKB-UniRule"/>
</dbReference>
<keyword evidence="3 5" id="KW-0238">DNA-binding</keyword>
<evidence type="ECO:0000256" key="4">
    <source>
        <dbReference type="ARBA" id="ARBA00023163"/>
    </source>
</evidence>
<dbReference type="Pfam" id="PF00440">
    <property type="entry name" value="TetR_N"/>
    <property type="match status" value="1"/>
</dbReference>
<feature type="compositionally biased region" description="Low complexity" evidence="6">
    <location>
        <begin position="121"/>
        <end position="134"/>
    </location>
</feature>
<evidence type="ECO:0000259" key="7">
    <source>
        <dbReference type="PROSITE" id="PS50977"/>
    </source>
</evidence>
<comment type="caution">
    <text evidence="8">The sequence shown here is derived from an EMBL/GenBank/DDBJ whole genome shotgun (WGS) entry which is preliminary data.</text>
</comment>
<dbReference type="SUPFAM" id="SSF48498">
    <property type="entry name" value="Tetracyclin repressor-like, C-terminal domain"/>
    <property type="match status" value="1"/>
</dbReference>
<protein>
    <submittedName>
        <fullName evidence="8">TetR family transcriptional regulator</fullName>
    </submittedName>
</protein>
<dbReference type="InterPro" id="IPR039538">
    <property type="entry name" value="BetI_C"/>
</dbReference>
<evidence type="ECO:0000256" key="6">
    <source>
        <dbReference type="SAM" id="MobiDB-lite"/>
    </source>
</evidence>
<name>A0A7X6MER8_9ACTN</name>
<dbReference type="PROSITE" id="PS50977">
    <property type="entry name" value="HTH_TETR_2"/>
    <property type="match status" value="1"/>
</dbReference>
<sequence length="263" mass="27825">MAKRGEILDAALTVIGRDGYSRATVREIADAVGLSQNGLLHHFGSKERLFVEVLRHRDELDVLVYGEGARRRPGAVGQGADAADRLPDGQRPDDQRPDAVGQDSGAADGPPGAVGGRSEAADGPPGATDGPPEAADGRPDIGESLVRLVRHNAEVPGLVQLYSRLSTEAAEEGHPARDFFRERYARGREAIAEEIRRLQGEGELPAGQDADRLAVLGLALMDGLQVQWSYDSGVDMADHMAYFLGLVGLRPAVPNPSGEGSGP</sequence>
<keyword evidence="9" id="KW-1185">Reference proteome</keyword>
<dbReference type="InterPro" id="IPR001647">
    <property type="entry name" value="HTH_TetR"/>
</dbReference>
<dbReference type="Pfam" id="PF13977">
    <property type="entry name" value="TetR_C_6"/>
    <property type="match status" value="1"/>
</dbReference>
<keyword evidence="1" id="KW-0678">Repressor</keyword>
<evidence type="ECO:0000256" key="5">
    <source>
        <dbReference type="PROSITE-ProRule" id="PRU00335"/>
    </source>
</evidence>
<keyword evidence="4" id="KW-0804">Transcription</keyword>
<evidence type="ECO:0000313" key="9">
    <source>
        <dbReference type="Proteomes" id="UP000553209"/>
    </source>
</evidence>
<evidence type="ECO:0000256" key="1">
    <source>
        <dbReference type="ARBA" id="ARBA00022491"/>
    </source>
</evidence>
<evidence type="ECO:0000256" key="2">
    <source>
        <dbReference type="ARBA" id="ARBA00023015"/>
    </source>
</evidence>
<reference evidence="8 9" key="1">
    <citation type="submission" date="2020-04" db="EMBL/GenBank/DDBJ databases">
        <title>MicrobeNet Type strains.</title>
        <authorList>
            <person name="Nicholson A.C."/>
        </authorList>
    </citation>
    <scope>NUCLEOTIDE SEQUENCE [LARGE SCALE GENOMIC DNA]</scope>
    <source>
        <strain evidence="8 9">ATCC 23612</strain>
    </source>
</reference>
<keyword evidence="2" id="KW-0805">Transcription regulation</keyword>
<dbReference type="SUPFAM" id="SSF46689">
    <property type="entry name" value="Homeodomain-like"/>
    <property type="match status" value="1"/>
</dbReference>
<accession>A0A7X6MER8</accession>
<dbReference type="InterPro" id="IPR036271">
    <property type="entry name" value="Tet_transcr_reg_TetR-rel_C_sf"/>
</dbReference>
<dbReference type="Proteomes" id="UP000553209">
    <property type="component" value="Unassembled WGS sequence"/>
</dbReference>
<dbReference type="PRINTS" id="PR00455">
    <property type="entry name" value="HTHTETR"/>
</dbReference>
<organism evidence="8 9">
    <name type="scientific">Nocardiopsis alborubida</name>
    <dbReference type="NCBI Taxonomy" id="146802"/>
    <lineage>
        <taxon>Bacteria</taxon>
        <taxon>Bacillati</taxon>
        <taxon>Actinomycetota</taxon>
        <taxon>Actinomycetes</taxon>
        <taxon>Streptosporangiales</taxon>
        <taxon>Nocardiopsidaceae</taxon>
        <taxon>Nocardiopsis</taxon>
    </lineage>
</organism>
<dbReference type="PANTHER" id="PTHR47506:SF6">
    <property type="entry name" value="HTH-TYPE TRANSCRIPTIONAL REPRESSOR NEMR"/>
    <property type="match status" value="1"/>
</dbReference>
<feature type="compositionally biased region" description="Basic and acidic residues" evidence="6">
    <location>
        <begin position="82"/>
        <end position="97"/>
    </location>
</feature>
<feature type="domain" description="HTH tetR-type" evidence="7">
    <location>
        <begin position="1"/>
        <end position="61"/>
    </location>
</feature>
<dbReference type="Gene3D" id="1.10.357.10">
    <property type="entry name" value="Tetracycline Repressor, domain 2"/>
    <property type="match status" value="2"/>
</dbReference>
<gene>
    <name evidence="8" type="ORF">HGB44_16225</name>
</gene>
<dbReference type="EMBL" id="JAAXPG010000014">
    <property type="protein sequence ID" value="NKY99199.1"/>
    <property type="molecule type" value="Genomic_DNA"/>
</dbReference>
<dbReference type="AlphaFoldDB" id="A0A7X6MER8"/>
<evidence type="ECO:0000256" key="3">
    <source>
        <dbReference type="ARBA" id="ARBA00023125"/>
    </source>
</evidence>
<proteinExistence type="predicted"/>
<dbReference type="PANTHER" id="PTHR47506">
    <property type="entry name" value="TRANSCRIPTIONAL REGULATORY PROTEIN"/>
    <property type="match status" value="1"/>
</dbReference>
<dbReference type="InterPro" id="IPR009057">
    <property type="entry name" value="Homeodomain-like_sf"/>
</dbReference>
<feature type="DNA-binding region" description="H-T-H motif" evidence="5">
    <location>
        <begin position="24"/>
        <end position="43"/>
    </location>
</feature>